<dbReference type="InterPro" id="IPR014430">
    <property type="entry name" value="Scs7"/>
</dbReference>
<evidence type="ECO:0000256" key="5">
    <source>
        <dbReference type="ARBA" id="ARBA00022723"/>
    </source>
</evidence>
<keyword evidence="11" id="KW-0443">Lipid metabolism</keyword>
<accession>A0A380BJ48</accession>
<keyword evidence="3" id="KW-0444">Lipid biosynthesis</keyword>
<comment type="subcellular location">
    <subcellularLocation>
        <location evidence="2">Endoplasmic reticulum membrane</location>
        <topology evidence="2">Multi-pass membrane protein</topology>
    </subcellularLocation>
</comment>
<keyword evidence="8" id="KW-0862">Zinc</keyword>
<keyword evidence="9 14" id="KW-1133">Transmembrane helix</keyword>
<evidence type="ECO:0000259" key="15">
    <source>
        <dbReference type="Pfam" id="PF04116"/>
    </source>
</evidence>
<evidence type="ECO:0000256" key="13">
    <source>
        <dbReference type="ARBA" id="ARBA00023160"/>
    </source>
</evidence>
<feature type="transmembrane region" description="Helical" evidence="14">
    <location>
        <begin position="56"/>
        <end position="77"/>
    </location>
</feature>
<protein>
    <submittedName>
        <fullName evidence="16">Fatty acid hydroxylase superfamily</fullName>
    </submittedName>
</protein>
<reference evidence="16 17" key="1">
    <citation type="submission" date="2018-06" db="EMBL/GenBank/DDBJ databases">
        <authorList>
            <consortium name="Pathogen Informatics"/>
            <person name="Doyle S."/>
        </authorList>
    </citation>
    <scope>NUCLEOTIDE SEQUENCE [LARGE SCALE GENOMIC DNA]</scope>
    <source>
        <strain evidence="16 17">NCTC11388</strain>
    </source>
</reference>
<dbReference type="Proteomes" id="UP000254893">
    <property type="component" value="Unassembled WGS sequence"/>
</dbReference>
<dbReference type="GO" id="GO:0080132">
    <property type="term" value="F:fatty acid 2-hydroxylase activity"/>
    <property type="evidence" value="ECO:0007669"/>
    <property type="project" value="InterPro"/>
</dbReference>
<dbReference type="PANTHER" id="PTHR12863">
    <property type="entry name" value="FATTY ACID HYDROXYLASE"/>
    <property type="match status" value="1"/>
</dbReference>
<dbReference type="RefSeq" id="WP_309485944.1">
    <property type="nucleotide sequence ID" value="NZ_UGYW01000002.1"/>
</dbReference>
<keyword evidence="6" id="KW-0256">Endoplasmic reticulum</keyword>
<evidence type="ECO:0000256" key="7">
    <source>
        <dbReference type="ARBA" id="ARBA00022832"/>
    </source>
</evidence>
<feature type="transmembrane region" description="Helical" evidence="14">
    <location>
        <begin position="138"/>
        <end position="154"/>
    </location>
</feature>
<evidence type="ECO:0000256" key="3">
    <source>
        <dbReference type="ARBA" id="ARBA00022516"/>
    </source>
</evidence>
<evidence type="ECO:0000256" key="12">
    <source>
        <dbReference type="ARBA" id="ARBA00023136"/>
    </source>
</evidence>
<evidence type="ECO:0000256" key="2">
    <source>
        <dbReference type="ARBA" id="ARBA00004477"/>
    </source>
</evidence>
<evidence type="ECO:0000313" key="16">
    <source>
        <dbReference type="EMBL" id="SUJ02075.1"/>
    </source>
</evidence>
<dbReference type="GO" id="GO:0005506">
    <property type="term" value="F:iron ion binding"/>
    <property type="evidence" value="ECO:0007669"/>
    <property type="project" value="InterPro"/>
</dbReference>
<dbReference type="GO" id="GO:0006633">
    <property type="term" value="P:fatty acid biosynthetic process"/>
    <property type="evidence" value="ECO:0007669"/>
    <property type="project" value="UniProtKB-KW"/>
</dbReference>
<keyword evidence="13" id="KW-0275">Fatty acid biosynthesis</keyword>
<evidence type="ECO:0000256" key="4">
    <source>
        <dbReference type="ARBA" id="ARBA00022692"/>
    </source>
</evidence>
<dbReference type="AlphaFoldDB" id="A0A380BJ48"/>
<keyword evidence="5" id="KW-0479">Metal-binding</keyword>
<keyword evidence="12 14" id="KW-0472">Membrane</keyword>
<evidence type="ECO:0000313" key="17">
    <source>
        <dbReference type="Proteomes" id="UP000254893"/>
    </source>
</evidence>
<evidence type="ECO:0000256" key="14">
    <source>
        <dbReference type="SAM" id="Phobius"/>
    </source>
</evidence>
<sequence>MAKRNYVSNSTESTRMFKNDFLESLTKVHYSVPIIFYLPVIIYFSWKAMGPGEMSVWMYIGYFVFGLAFWTIFEYALHRWVFHYHPKGKLLKRVHWIFHGIHHDYPKDRLRLVMPLSASIPLATLVYFMFSLFFSNEFILAAFFAGFMIGYLIYDESHYAMHHANFKSGIMKRIKQHHMLHHYQDPEKGFGVSSAVWDVVFDSGFEEKKEKETEKQPTEKEQLS</sequence>
<evidence type="ECO:0000256" key="11">
    <source>
        <dbReference type="ARBA" id="ARBA00023098"/>
    </source>
</evidence>
<dbReference type="Pfam" id="PF04116">
    <property type="entry name" value="FA_hydroxylase"/>
    <property type="match status" value="1"/>
</dbReference>
<name>A0A380BJ48_SPHSI</name>
<comment type="cofactor">
    <cofactor evidence="1">
        <name>Zn(2+)</name>
        <dbReference type="ChEBI" id="CHEBI:29105"/>
    </cofactor>
</comment>
<evidence type="ECO:0000256" key="10">
    <source>
        <dbReference type="ARBA" id="ARBA00023002"/>
    </source>
</evidence>
<keyword evidence="7" id="KW-0276">Fatty acid metabolism</keyword>
<keyword evidence="10" id="KW-0560">Oxidoreductase</keyword>
<dbReference type="InterPro" id="IPR006694">
    <property type="entry name" value="Fatty_acid_hydroxylase"/>
</dbReference>
<evidence type="ECO:0000256" key="6">
    <source>
        <dbReference type="ARBA" id="ARBA00022824"/>
    </source>
</evidence>
<evidence type="ECO:0000256" key="1">
    <source>
        <dbReference type="ARBA" id="ARBA00001947"/>
    </source>
</evidence>
<dbReference type="GO" id="GO:0016020">
    <property type="term" value="C:membrane"/>
    <property type="evidence" value="ECO:0007669"/>
    <property type="project" value="InterPro"/>
</dbReference>
<proteinExistence type="predicted"/>
<dbReference type="EMBL" id="UGYW01000002">
    <property type="protein sequence ID" value="SUJ02075.1"/>
    <property type="molecule type" value="Genomic_DNA"/>
</dbReference>
<evidence type="ECO:0000256" key="9">
    <source>
        <dbReference type="ARBA" id="ARBA00022989"/>
    </source>
</evidence>
<feature type="transmembrane region" description="Helical" evidence="14">
    <location>
        <begin position="21"/>
        <end position="44"/>
    </location>
</feature>
<feature type="domain" description="Fatty acid hydroxylase" evidence="15">
    <location>
        <begin position="63"/>
        <end position="202"/>
    </location>
</feature>
<gene>
    <name evidence="16" type="ORF">NCTC11388_00940</name>
</gene>
<organism evidence="16 17">
    <name type="scientific">Sphingobacterium spiritivorum</name>
    <name type="common">Flavobacterium spiritivorum</name>
    <dbReference type="NCBI Taxonomy" id="258"/>
    <lineage>
        <taxon>Bacteria</taxon>
        <taxon>Pseudomonadati</taxon>
        <taxon>Bacteroidota</taxon>
        <taxon>Sphingobacteriia</taxon>
        <taxon>Sphingobacteriales</taxon>
        <taxon>Sphingobacteriaceae</taxon>
        <taxon>Sphingobacterium</taxon>
    </lineage>
</organism>
<dbReference type="PANTHER" id="PTHR12863:SF1">
    <property type="entry name" value="FATTY ACID 2-HYDROXYLASE"/>
    <property type="match status" value="1"/>
</dbReference>
<evidence type="ECO:0000256" key="8">
    <source>
        <dbReference type="ARBA" id="ARBA00022833"/>
    </source>
</evidence>
<feature type="transmembrane region" description="Helical" evidence="14">
    <location>
        <begin position="112"/>
        <end position="132"/>
    </location>
</feature>
<keyword evidence="4 14" id="KW-0812">Transmembrane</keyword>